<dbReference type="AlphaFoldDB" id="A0A9W6TFK6"/>
<reference evidence="1" key="1">
    <citation type="submission" date="2023-04" db="EMBL/GenBank/DDBJ databases">
        <title>Phytophthora lilii NBRC 32176.</title>
        <authorList>
            <person name="Ichikawa N."/>
            <person name="Sato H."/>
            <person name="Tonouchi N."/>
        </authorList>
    </citation>
    <scope>NUCLEOTIDE SEQUENCE</scope>
    <source>
        <strain evidence="1">NBRC 32176</strain>
    </source>
</reference>
<dbReference type="OrthoDB" id="165447at2759"/>
<keyword evidence="2" id="KW-1185">Reference proteome</keyword>
<dbReference type="Proteomes" id="UP001165083">
    <property type="component" value="Unassembled WGS sequence"/>
</dbReference>
<accession>A0A9W6TFK6</accession>
<dbReference type="EMBL" id="BSXW01000112">
    <property type="protein sequence ID" value="GMF12317.1"/>
    <property type="molecule type" value="Genomic_DNA"/>
</dbReference>
<organism evidence="1 2">
    <name type="scientific">Phytophthora lilii</name>
    <dbReference type="NCBI Taxonomy" id="2077276"/>
    <lineage>
        <taxon>Eukaryota</taxon>
        <taxon>Sar</taxon>
        <taxon>Stramenopiles</taxon>
        <taxon>Oomycota</taxon>
        <taxon>Peronosporomycetes</taxon>
        <taxon>Peronosporales</taxon>
        <taxon>Peronosporaceae</taxon>
        <taxon>Phytophthora</taxon>
    </lineage>
</organism>
<protein>
    <submittedName>
        <fullName evidence="1">Unnamed protein product</fullName>
    </submittedName>
</protein>
<evidence type="ECO:0000313" key="1">
    <source>
        <dbReference type="EMBL" id="GMF12317.1"/>
    </source>
</evidence>
<gene>
    <name evidence="1" type="ORF">Plil01_000294500</name>
</gene>
<proteinExistence type="predicted"/>
<sequence>MIYFHEVLFRLEQAGLRKQFHVTVYFLVKADEWEDFKLNNIEDHDLLVNYDSSWTPPEDRHGKVRMFEMPVTGGSA</sequence>
<evidence type="ECO:0000313" key="2">
    <source>
        <dbReference type="Proteomes" id="UP001165083"/>
    </source>
</evidence>
<name>A0A9W6TFK6_9STRA</name>
<comment type="caution">
    <text evidence="1">The sequence shown here is derived from an EMBL/GenBank/DDBJ whole genome shotgun (WGS) entry which is preliminary data.</text>
</comment>